<sequence>MTRQAEKKIIIIAGPNGAGKTTFAEEFLPKEAACPSFVNADLIAAGLAPFEPERAAFRAGRLMLEEIYNHARKAESFAFETTLSGRGYAGLIPGWRSDGYTVKLFFLRLASPELAIARVRQRVREGGHNIPEPVIRRRFAAGLRNFENLYKPAVDEWALYDNSGSEPVLIEEGVKS</sequence>
<dbReference type="Proteomes" id="UP000294325">
    <property type="component" value="Chromosome"/>
</dbReference>
<dbReference type="PANTHER" id="PTHR39206:SF1">
    <property type="entry name" value="SLL8004 PROTEIN"/>
    <property type="match status" value="1"/>
</dbReference>
<dbReference type="EMBL" id="CP038033">
    <property type="protein sequence ID" value="QBQ56104.1"/>
    <property type="molecule type" value="Genomic_DNA"/>
</dbReference>
<dbReference type="AlphaFoldDB" id="A0A4P7C3F3"/>
<dbReference type="OrthoDB" id="9791543at2"/>
<dbReference type="InterPro" id="IPR027417">
    <property type="entry name" value="P-loop_NTPase"/>
</dbReference>
<dbReference type="Pfam" id="PF13671">
    <property type="entry name" value="AAA_33"/>
    <property type="match status" value="1"/>
</dbReference>
<dbReference type="Gene3D" id="3.40.50.300">
    <property type="entry name" value="P-loop containing nucleotide triphosphate hydrolases"/>
    <property type="match status" value="1"/>
</dbReference>
<dbReference type="PANTHER" id="PTHR39206">
    <property type="entry name" value="SLL8004 PROTEIN"/>
    <property type="match status" value="1"/>
</dbReference>
<evidence type="ECO:0000313" key="2">
    <source>
        <dbReference type="Proteomes" id="UP000294325"/>
    </source>
</evidence>
<gene>
    <name evidence="1" type="ORF">E3U44_17500</name>
</gene>
<dbReference type="SUPFAM" id="SSF52540">
    <property type="entry name" value="P-loop containing nucleoside triphosphate hydrolases"/>
    <property type="match status" value="1"/>
</dbReference>
<organism evidence="1 2">
    <name type="scientific">Nitrosococcus wardiae</name>
    <dbReference type="NCBI Taxonomy" id="1814290"/>
    <lineage>
        <taxon>Bacteria</taxon>
        <taxon>Pseudomonadati</taxon>
        <taxon>Pseudomonadota</taxon>
        <taxon>Gammaproteobacteria</taxon>
        <taxon>Chromatiales</taxon>
        <taxon>Chromatiaceae</taxon>
        <taxon>Nitrosococcus</taxon>
    </lineage>
</organism>
<accession>A0A4P7C3F3</accession>
<evidence type="ECO:0000313" key="1">
    <source>
        <dbReference type="EMBL" id="QBQ56104.1"/>
    </source>
</evidence>
<name>A0A4P7C3F3_9GAMM</name>
<dbReference type="KEGG" id="nwr:E3U44_17500"/>
<proteinExistence type="predicted"/>
<dbReference type="RefSeq" id="WP_134359356.1">
    <property type="nucleotide sequence ID" value="NZ_CP038033.1"/>
</dbReference>
<keyword evidence="2" id="KW-1185">Reference proteome</keyword>
<protein>
    <submittedName>
        <fullName evidence="1">Zeta toxin family protein</fullName>
    </submittedName>
</protein>
<reference evidence="1 2" key="1">
    <citation type="submission" date="2019-03" db="EMBL/GenBank/DDBJ databases">
        <title>The genome sequence of Nitrosococcus wardiae strain D1FHST reveals the archetypal metabolic capacity of ammonia-oxidizing Gammaproteobacteria.</title>
        <authorList>
            <person name="Wang L."/>
            <person name="Lim C.K."/>
            <person name="Hanson T.E."/>
            <person name="Dang H."/>
            <person name="Klotz M.G."/>
        </authorList>
    </citation>
    <scope>NUCLEOTIDE SEQUENCE [LARGE SCALE GENOMIC DNA]</scope>
    <source>
        <strain evidence="1 2">D1FHS</strain>
    </source>
</reference>